<keyword evidence="3" id="KW-1185">Reference proteome</keyword>
<dbReference type="RefSeq" id="WP_146936731.1">
    <property type="nucleotide sequence ID" value="NZ_BJXW01000011.1"/>
</dbReference>
<sequence>MKFVYREADLRKTIFEQVFPDAPEEITKFGLEHIALGQIIKIDGENTLKGCVIEADENGLLVILMHHFKVDKAIGYQYFKFANIQGIKVKEGMLFYKLTFQFFDGKNYVIRVQKRNTKHLPNQHENIKIIVDKLHDQNLRDMDNEILKKSKKEKRILSFFYVTTLIIFLGFALNFGFKYIKDSFLLFLIIIIGTGILHFVVFMFAVLYLTNRKERPFTKEFNAVMNTYRETDDAYQLLENLSNLKNQPKTQEASNAYVYCIISYQSVR</sequence>
<keyword evidence="1" id="KW-0472">Membrane</keyword>
<dbReference type="AlphaFoldDB" id="A0A511UYZ1"/>
<proteinExistence type="predicted"/>
<gene>
    <name evidence="2" type="ORF">CQU01_12090</name>
</gene>
<name>A0A511UYZ1_9BACI</name>
<organism evidence="2 3">
    <name type="scientific">Cerasibacillus quisquiliarum</name>
    <dbReference type="NCBI Taxonomy" id="227865"/>
    <lineage>
        <taxon>Bacteria</taxon>
        <taxon>Bacillati</taxon>
        <taxon>Bacillota</taxon>
        <taxon>Bacilli</taxon>
        <taxon>Bacillales</taxon>
        <taxon>Bacillaceae</taxon>
        <taxon>Cerasibacillus</taxon>
    </lineage>
</organism>
<evidence type="ECO:0000313" key="2">
    <source>
        <dbReference type="EMBL" id="GEN30971.1"/>
    </source>
</evidence>
<feature type="transmembrane region" description="Helical" evidence="1">
    <location>
        <begin position="183"/>
        <end position="209"/>
    </location>
</feature>
<protein>
    <submittedName>
        <fullName evidence="2">Uncharacterized protein</fullName>
    </submittedName>
</protein>
<evidence type="ECO:0000256" key="1">
    <source>
        <dbReference type="SAM" id="Phobius"/>
    </source>
</evidence>
<evidence type="ECO:0000313" key="3">
    <source>
        <dbReference type="Proteomes" id="UP000321491"/>
    </source>
</evidence>
<dbReference type="Proteomes" id="UP000321491">
    <property type="component" value="Unassembled WGS sequence"/>
</dbReference>
<comment type="caution">
    <text evidence="2">The sequence shown here is derived from an EMBL/GenBank/DDBJ whole genome shotgun (WGS) entry which is preliminary data.</text>
</comment>
<reference evidence="2 3" key="1">
    <citation type="submission" date="2019-07" db="EMBL/GenBank/DDBJ databases">
        <title>Whole genome shotgun sequence of Cerasibacillus quisquiliarum NBRC 102429.</title>
        <authorList>
            <person name="Hosoyama A."/>
            <person name="Uohara A."/>
            <person name="Ohji S."/>
            <person name="Ichikawa N."/>
        </authorList>
    </citation>
    <scope>NUCLEOTIDE SEQUENCE [LARGE SCALE GENOMIC DNA]</scope>
    <source>
        <strain evidence="2 3">NBRC 102429</strain>
    </source>
</reference>
<dbReference type="EMBL" id="BJXW01000011">
    <property type="protein sequence ID" value="GEN30971.1"/>
    <property type="molecule type" value="Genomic_DNA"/>
</dbReference>
<keyword evidence="1" id="KW-0812">Transmembrane</keyword>
<keyword evidence="1" id="KW-1133">Transmembrane helix</keyword>
<accession>A0A511UYZ1</accession>
<dbReference type="OrthoDB" id="2964590at2"/>
<feature type="transmembrane region" description="Helical" evidence="1">
    <location>
        <begin position="156"/>
        <end position="177"/>
    </location>
</feature>